<evidence type="ECO:0000256" key="1">
    <source>
        <dbReference type="SAM" id="MobiDB-lite"/>
    </source>
</evidence>
<comment type="caution">
    <text evidence="2">The sequence shown here is derived from an EMBL/GenBank/DDBJ whole genome shotgun (WGS) entry which is preliminary data.</text>
</comment>
<dbReference type="AlphaFoldDB" id="A0A3M6TJT7"/>
<reference evidence="2 3" key="1">
    <citation type="journal article" date="2018" name="Sci. Rep.">
        <title>Comparative analysis of the Pocillopora damicornis genome highlights role of immune system in coral evolution.</title>
        <authorList>
            <person name="Cunning R."/>
            <person name="Bay R.A."/>
            <person name="Gillette P."/>
            <person name="Baker A.C."/>
            <person name="Traylor-Knowles N."/>
        </authorList>
    </citation>
    <scope>NUCLEOTIDE SEQUENCE [LARGE SCALE GENOMIC DNA]</scope>
    <source>
        <strain evidence="2">RSMAS</strain>
        <tissue evidence="2">Whole animal</tissue>
    </source>
</reference>
<gene>
    <name evidence="2" type="ORF">pdam_00026046</name>
</gene>
<feature type="compositionally biased region" description="Basic and acidic residues" evidence="1">
    <location>
        <begin position="144"/>
        <end position="154"/>
    </location>
</feature>
<dbReference type="EMBL" id="RCHS01003473">
    <property type="protein sequence ID" value="RMX41591.1"/>
    <property type="molecule type" value="Genomic_DNA"/>
</dbReference>
<protein>
    <submittedName>
        <fullName evidence="2">Uncharacterized protein</fullName>
    </submittedName>
</protein>
<organism evidence="2 3">
    <name type="scientific">Pocillopora damicornis</name>
    <name type="common">Cauliflower coral</name>
    <name type="synonym">Millepora damicornis</name>
    <dbReference type="NCBI Taxonomy" id="46731"/>
    <lineage>
        <taxon>Eukaryota</taxon>
        <taxon>Metazoa</taxon>
        <taxon>Cnidaria</taxon>
        <taxon>Anthozoa</taxon>
        <taxon>Hexacorallia</taxon>
        <taxon>Scleractinia</taxon>
        <taxon>Astrocoeniina</taxon>
        <taxon>Pocilloporidae</taxon>
        <taxon>Pocillopora</taxon>
    </lineage>
</organism>
<accession>A0A3M6TJT7</accession>
<feature type="region of interest" description="Disordered" evidence="1">
    <location>
        <begin position="134"/>
        <end position="160"/>
    </location>
</feature>
<proteinExistence type="predicted"/>
<name>A0A3M6TJT7_POCDA</name>
<dbReference type="Proteomes" id="UP000275408">
    <property type="component" value="Unassembled WGS sequence"/>
</dbReference>
<evidence type="ECO:0000313" key="3">
    <source>
        <dbReference type="Proteomes" id="UP000275408"/>
    </source>
</evidence>
<sequence length="194" mass="22394">MKKELKSLKTQAMLALVRFKFLNLNFNSRQNLVDLKLMWQPKAVHTLKNSPANNSAIWTSDEVTTAIKEMWPEEKVHNLFACRLSGCSSLSKEERGRLQVVEDAKKTGKKKPDKFKHEWMLKPTLLKHNVNNAQKRSQTFSESPSRHLKEDSLRTHMASSVHSSAVEANLLQQMSVFHHNYVERNEVQTTVLQN</sequence>
<evidence type="ECO:0000313" key="2">
    <source>
        <dbReference type="EMBL" id="RMX41591.1"/>
    </source>
</evidence>
<feature type="non-terminal residue" evidence="2">
    <location>
        <position position="194"/>
    </location>
</feature>
<keyword evidence="3" id="KW-1185">Reference proteome</keyword>
<feature type="compositionally biased region" description="Polar residues" evidence="1">
    <location>
        <begin position="134"/>
        <end position="143"/>
    </location>
</feature>